<feature type="domain" description="UspA" evidence="2">
    <location>
        <begin position="11"/>
        <end position="148"/>
    </location>
</feature>
<dbReference type="Proteomes" id="UP001239397">
    <property type="component" value="Chromosome"/>
</dbReference>
<proteinExistence type="inferred from homology"/>
<dbReference type="PANTHER" id="PTHR46268">
    <property type="entry name" value="STRESS RESPONSE PROTEIN NHAX"/>
    <property type="match status" value="1"/>
</dbReference>
<dbReference type="InterPro" id="IPR006015">
    <property type="entry name" value="Universal_stress_UspA"/>
</dbReference>
<dbReference type="PRINTS" id="PR01438">
    <property type="entry name" value="UNVRSLSTRESS"/>
</dbReference>
<dbReference type="EMBL" id="CP127295">
    <property type="protein sequence ID" value="WIY00486.1"/>
    <property type="molecule type" value="Genomic_DNA"/>
</dbReference>
<name>A0A9Y2JN33_9PSEU</name>
<keyword evidence="4" id="KW-1185">Reference proteome</keyword>
<dbReference type="PANTHER" id="PTHR46268:SF6">
    <property type="entry name" value="UNIVERSAL STRESS PROTEIN UP12"/>
    <property type="match status" value="1"/>
</dbReference>
<dbReference type="InterPro" id="IPR014729">
    <property type="entry name" value="Rossmann-like_a/b/a_fold"/>
</dbReference>
<sequence length="304" mass="31391">MSHRDGTGPPRPIVAGVDGSVEAVAAARWAADEAGRRDLPLRLVHAVSQPVPAHSAAALPEAFSAALESDGREWLDEARAAVLAHRPGLAVELDLAAGSPVASLVEVSRAARLVVVGAVGLGGFPGILAGSTAVALVTQGHCPVAVVRGRSGSVSWPGPVVVGVDDSVSSDLAIAAGFEEAASRGADLVVVHAWLWFTSDSAYAHARRHIAALEDLELRERESLAERLDRGRQKHPGVAVRTVVARDRAVRCLLEYSADAQLLVVGSQGQGGFSGMVLGPVSQALLYHATCPLLVVRPVAADAS</sequence>
<reference evidence="3 4" key="1">
    <citation type="submission" date="2023-06" db="EMBL/GenBank/DDBJ databases">
        <authorList>
            <person name="Oyuntsetseg B."/>
            <person name="Kim S.B."/>
        </authorList>
    </citation>
    <scope>NUCLEOTIDE SEQUENCE [LARGE SCALE GENOMIC DNA]</scope>
    <source>
        <strain evidence="3 4">4-36</strain>
    </source>
</reference>
<dbReference type="AlphaFoldDB" id="A0A9Y2JN33"/>
<dbReference type="InterPro" id="IPR006016">
    <property type="entry name" value="UspA"/>
</dbReference>
<accession>A0A9Y2JN33</accession>
<protein>
    <submittedName>
        <fullName evidence="3">Universal stress protein</fullName>
    </submittedName>
</protein>
<dbReference type="Pfam" id="PF00582">
    <property type="entry name" value="Usp"/>
    <property type="match status" value="2"/>
</dbReference>
<dbReference type="SUPFAM" id="SSF52402">
    <property type="entry name" value="Adenine nucleotide alpha hydrolases-like"/>
    <property type="match status" value="2"/>
</dbReference>
<dbReference type="Gene3D" id="3.40.50.620">
    <property type="entry name" value="HUPs"/>
    <property type="match status" value="2"/>
</dbReference>
<gene>
    <name evidence="3" type="ORF">QRX60_41585</name>
</gene>
<comment type="similarity">
    <text evidence="1">Belongs to the universal stress protein A family.</text>
</comment>
<feature type="domain" description="UspA" evidence="2">
    <location>
        <begin position="159"/>
        <end position="297"/>
    </location>
</feature>
<evidence type="ECO:0000313" key="4">
    <source>
        <dbReference type="Proteomes" id="UP001239397"/>
    </source>
</evidence>
<organism evidence="3 4">
    <name type="scientific">Amycolatopsis mongoliensis</name>
    <dbReference type="NCBI Taxonomy" id="715475"/>
    <lineage>
        <taxon>Bacteria</taxon>
        <taxon>Bacillati</taxon>
        <taxon>Actinomycetota</taxon>
        <taxon>Actinomycetes</taxon>
        <taxon>Pseudonocardiales</taxon>
        <taxon>Pseudonocardiaceae</taxon>
        <taxon>Amycolatopsis</taxon>
    </lineage>
</organism>
<dbReference type="KEGG" id="amog:QRX60_41585"/>
<dbReference type="RefSeq" id="WP_285996952.1">
    <property type="nucleotide sequence ID" value="NZ_CP127295.1"/>
</dbReference>
<evidence type="ECO:0000256" key="1">
    <source>
        <dbReference type="ARBA" id="ARBA00008791"/>
    </source>
</evidence>
<evidence type="ECO:0000313" key="3">
    <source>
        <dbReference type="EMBL" id="WIY00486.1"/>
    </source>
</evidence>
<evidence type="ECO:0000259" key="2">
    <source>
        <dbReference type="Pfam" id="PF00582"/>
    </source>
</evidence>